<evidence type="ECO:0000313" key="2">
    <source>
        <dbReference type="EMBL" id="MDO7930191.1"/>
    </source>
</evidence>
<dbReference type="Pfam" id="PF13614">
    <property type="entry name" value="AAA_31"/>
    <property type="match status" value="1"/>
</dbReference>
<sequence>MKVVAVANTKGGAGKTTVCANLGAISADAGRRTLLIDLDPIQPSLSSYFPLAYEAPGGIYELIATNETRPERVISRTVIPNLSVILSNDENNQLINLLLQAPDGRLRLAQLIKAFKDQFDLVLIDTQGARSVVLEMCMLAADLAVSPLPPNMLAAREFHRGTVQMLEGLRSYALLGLPVPPVRVVVNMLDNTTDAREIHQAIRESFENNEYIQIIKNVIPALTIFHVSSTKGIAAHRLEYRQPSNRVAPSALEIVRSLAIELFPEWKEHFDVLTEEAVAKISAGGR</sequence>
<feature type="domain" description="AAA" evidence="1">
    <location>
        <begin position="1"/>
        <end position="155"/>
    </location>
</feature>
<dbReference type="EMBL" id="JAUQOO010000032">
    <property type="protein sequence ID" value="MDO7930191.1"/>
    <property type="molecule type" value="Genomic_DNA"/>
</dbReference>
<keyword evidence="3" id="KW-1185">Reference proteome</keyword>
<dbReference type="InterPro" id="IPR050678">
    <property type="entry name" value="DNA_Partitioning_ATPase"/>
</dbReference>
<dbReference type="InterPro" id="IPR025669">
    <property type="entry name" value="AAA_dom"/>
</dbReference>
<dbReference type="PANTHER" id="PTHR13696:SF96">
    <property type="entry name" value="COBQ_COBB_MIND_PARA NUCLEOTIDE BINDING DOMAIN-CONTAINING PROTEIN"/>
    <property type="match status" value="1"/>
</dbReference>
<name>A0ABT9CXG8_9PSED</name>
<dbReference type="Proteomes" id="UP001223016">
    <property type="component" value="Unassembled WGS sequence"/>
</dbReference>
<organism evidence="2 3">
    <name type="scientific">Pseudomonas serbiensis</name>
    <dbReference type="NCBI Taxonomy" id="3064350"/>
    <lineage>
        <taxon>Bacteria</taxon>
        <taxon>Pseudomonadati</taxon>
        <taxon>Pseudomonadota</taxon>
        <taxon>Gammaproteobacteria</taxon>
        <taxon>Pseudomonadales</taxon>
        <taxon>Pseudomonadaceae</taxon>
        <taxon>Pseudomonas</taxon>
    </lineage>
</organism>
<evidence type="ECO:0000313" key="3">
    <source>
        <dbReference type="Proteomes" id="UP001223016"/>
    </source>
</evidence>
<comment type="caution">
    <text evidence="2">The sequence shown here is derived from an EMBL/GenBank/DDBJ whole genome shotgun (WGS) entry which is preliminary data.</text>
</comment>
<protein>
    <submittedName>
        <fullName evidence="2">ParA family protein</fullName>
    </submittedName>
</protein>
<gene>
    <name evidence="2" type="ORF">Q6A51_25780</name>
</gene>
<dbReference type="InterPro" id="IPR027417">
    <property type="entry name" value="P-loop_NTPase"/>
</dbReference>
<dbReference type="RefSeq" id="WP_304576026.1">
    <property type="nucleotide sequence ID" value="NZ_JAUQOO010000032.1"/>
</dbReference>
<proteinExistence type="predicted"/>
<dbReference type="PANTHER" id="PTHR13696">
    <property type="entry name" value="P-LOOP CONTAINING NUCLEOSIDE TRIPHOSPHATE HYDROLASE"/>
    <property type="match status" value="1"/>
</dbReference>
<dbReference type="CDD" id="cd02042">
    <property type="entry name" value="ParAB_family"/>
    <property type="match status" value="1"/>
</dbReference>
<evidence type="ECO:0000259" key="1">
    <source>
        <dbReference type="Pfam" id="PF13614"/>
    </source>
</evidence>
<dbReference type="SUPFAM" id="SSF52540">
    <property type="entry name" value="P-loop containing nucleoside triphosphate hydrolases"/>
    <property type="match status" value="1"/>
</dbReference>
<reference evidence="2 3" key="1">
    <citation type="submission" date="2023-07" db="EMBL/GenBank/DDBJ databases">
        <title>Identification of four novel Pseudomonas species associated with bacterial leaf spot of cucurbits.</title>
        <authorList>
            <person name="Fullem K.R."/>
        </authorList>
    </citation>
    <scope>NUCLEOTIDE SEQUENCE [LARGE SCALE GENOMIC DNA]</scope>
    <source>
        <strain evidence="2 3">KFB 138</strain>
    </source>
</reference>
<accession>A0ABT9CXG8</accession>
<dbReference type="Gene3D" id="3.40.50.300">
    <property type="entry name" value="P-loop containing nucleotide triphosphate hydrolases"/>
    <property type="match status" value="1"/>
</dbReference>